<dbReference type="Gene3D" id="3.30.420.10">
    <property type="entry name" value="Ribonuclease H-like superfamily/Ribonuclease H"/>
    <property type="match status" value="1"/>
</dbReference>
<evidence type="ECO:0000256" key="1">
    <source>
        <dbReference type="ARBA" id="ARBA00023172"/>
    </source>
</evidence>
<dbReference type="NCBIfam" id="NF033563">
    <property type="entry name" value="transpos_IS30"/>
    <property type="match status" value="1"/>
</dbReference>
<dbReference type="PROSITE" id="PS50994">
    <property type="entry name" value="INTEGRASE"/>
    <property type="match status" value="1"/>
</dbReference>
<gene>
    <name evidence="4" type="ORF">KGD83_03595</name>
</gene>
<dbReference type="RefSeq" id="WP_212642506.1">
    <property type="nucleotide sequence ID" value="NZ_CP074132.1"/>
</dbReference>
<dbReference type="InterPro" id="IPR012337">
    <property type="entry name" value="RNaseH-like_sf"/>
</dbReference>
<dbReference type="InterPro" id="IPR053392">
    <property type="entry name" value="Transposase_IS30-like"/>
</dbReference>
<feature type="compositionally biased region" description="Basic residues" evidence="2">
    <location>
        <begin position="54"/>
        <end position="63"/>
    </location>
</feature>
<dbReference type="InterPro" id="IPR051917">
    <property type="entry name" value="Transposase-Integrase"/>
</dbReference>
<evidence type="ECO:0000313" key="4">
    <source>
        <dbReference type="EMBL" id="QUX29673.1"/>
    </source>
</evidence>
<keyword evidence="1" id="KW-0233">DNA recombination</keyword>
<protein>
    <submittedName>
        <fullName evidence="4">IS30 family transposase</fullName>
    </submittedName>
</protein>
<keyword evidence="5" id="KW-1185">Reference proteome</keyword>
<proteinExistence type="predicted"/>
<dbReference type="Pfam" id="PF00665">
    <property type="entry name" value="rve"/>
    <property type="match status" value="1"/>
</dbReference>
<dbReference type="InterPro" id="IPR001584">
    <property type="entry name" value="Integrase_cat-core"/>
</dbReference>
<dbReference type="Pfam" id="PF13936">
    <property type="entry name" value="HTH_38"/>
    <property type="match status" value="1"/>
</dbReference>
<dbReference type="EMBL" id="CP074132">
    <property type="protein sequence ID" value="QUX29673.1"/>
    <property type="molecule type" value="Genomic_DNA"/>
</dbReference>
<dbReference type="PANTHER" id="PTHR10948">
    <property type="entry name" value="TRANSPOSASE"/>
    <property type="match status" value="1"/>
</dbReference>
<dbReference type="SUPFAM" id="SSF53098">
    <property type="entry name" value="Ribonuclease H-like"/>
    <property type="match status" value="1"/>
</dbReference>
<organism evidence="4 5">
    <name type="scientific">Nocardiopsis akebiae</name>
    <dbReference type="NCBI Taxonomy" id="2831968"/>
    <lineage>
        <taxon>Bacteria</taxon>
        <taxon>Bacillati</taxon>
        <taxon>Actinomycetota</taxon>
        <taxon>Actinomycetes</taxon>
        <taxon>Streptosporangiales</taxon>
        <taxon>Nocardiopsidaceae</taxon>
        <taxon>Nocardiopsis</taxon>
    </lineage>
</organism>
<evidence type="ECO:0000256" key="2">
    <source>
        <dbReference type="SAM" id="MobiDB-lite"/>
    </source>
</evidence>
<dbReference type="Proteomes" id="UP000678016">
    <property type="component" value="Chromosome"/>
</dbReference>
<accession>A0ABX8C5R1</accession>
<feature type="region of interest" description="Disordered" evidence="2">
    <location>
        <begin position="39"/>
        <end position="66"/>
    </location>
</feature>
<reference evidence="5" key="1">
    <citation type="submission" date="2021-05" db="EMBL/GenBank/DDBJ databases">
        <title>Direct Submission.</title>
        <authorList>
            <person name="Li K."/>
            <person name="Gao J."/>
        </authorList>
    </citation>
    <scope>NUCLEOTIDE SEQUENCE [LARGE SCALE GENOMIC DNA]</scope>
    <source>
        <strain evidence="5">HDS12</strain>
    </source>
</reference>
<evidence type="ECO:0000313" key="5">
    <source>
        <dbReference type="Proteomes" id="UP000678016"/>
    </source>
</evidence>
<dbReference type="InterPro" id="IPR036397">
    <property type="entry name" value="RNaseH_sf"/>
</dbReference>
<dbReference type="InterPro" id="IPR025246">
    <property type="entry name" value="IS30-like_HTH"/>
</dbReference>
<sequence length="344" mass="38389">MLTLAEREEIALAHTRGEGVRAIARLIGRDQSVISRELARNTSKRGYRATTAHQRARDRRARPQQRVMDTDPVIRQRVLADLGRGRTPRQVAGRLKLEADDASVEPMEGSIPTGGARISHEALYTWIYALPKGELARLGVMLPSQRTARRPRRKNGLSGGRIVGMRSIRERPEEALGRRVPGHWEGDLVLGKDGKTAAVTLVDRQTRFAVILALPGGRKAEYVADVLIEHVSGLDALVRKSLTWDQGTEMGRHAALTVATDLPVFFADAHSTWRRPTNENTNRLIREYLPKGTEIVQHQPYLTAIAEELNNRPRACLGFYTPQEKMQQLLLEGQDQDEGVASTN</sequence>
<dbReference type="PANTHER" id="PTHR10948:SF23">
    <property type="entry name" value="TRANSPOSASE INSI FOR INSERTION SEQUENCE ELEMENT IS30A-RELATED"/>
    <property type="match status" value="1"/>
</dbReference>
<feature type="domain" description="Integrase catalytic" evidence="3">
    <location>
        <begin position="168"/>
        <end position="330"/>
    </location>
</feature>
<name>A0ABX8C5R1_9ACTN</name>
<evidence type="ECO:0000259" key="3">
    <source>
        <dbReference type="PROSITE" id="PS50994"/>
    </source>
</evidence>